<evidence type="ECO:0000313" key="2">
    <source>
        <dbReference type="EMBL" id="WIX80625.1"/>
    </source>
</evidence>
<dbReference type="AlphaFoldDB" id="A0A9Y2IK25"/>
<dbReference type="EMBL" id="CP127294">
    <property type="protein sequence ID" value="WIX80625.1"/>
    <property type="molecule type" value="Genomic_DNA"/>
</dbReference>
<dbReference type="InterPro" id="IPR011009">
    <property type="entry name" value="Kinase-like_dom_sf"/>
</dbReference>
<dbReference type="InterPro" id="IPR002575">
    <property type="entry name" value="Aminoglycoside_PTrfase"/>
</dbReference>
<gene>
    <name evidence="2" type="ORF">QRX50_07620</name>
</gene>
<organism evidence="2 3">
    <name type="scientific">Amycolatopsis carbonis</name>
    <dbReference type="NCBI Taxonomy" id="715471"/>
    <lineage>
        <taxon>Bacteria</taxon>
        <taxon>Bacillati</taxon>
        <taxon>Actinomycetota</taxon>
        <taxon>Actinomycetes</taxon>
        <taxon>Pseudonocardiales</taxon>
        <taxon>Pseudonocardiaceae</taxon>
        <taxon>Amycolatopsis</taxon>
    </lineage>
</organism>
<name>A0A9Y2IK25_9PSEU</name>
<dbReference type="Proteomes" id="UP001236014">
    <property type="component" value="Chromosome"/>
</dbReference>
<dbReference type="RefSeq" id="WP_285971252.1">
    <property type="nucleotide sequence ID" value="NZ_CP127294.1"/>
</dbReference>
<keyword evidence="2" id="KW-0808">Transferase</keyword>
<feature type="domain" description="Aminoglycoside phosphotransferase" evidence="1">
    <location>
        <begin position="51"/>
        <end position="260"/>
    </location>
</feature>
<evidence type="ECO:0000259" key="1">
    <source>
        <dbReference type="Pfam" id="PF01636"/>
    </source>
</evidence>
<keyword evidence="3" id="KW-1185">Reference proteome</keyword>
<reference evidence="2 3" key="1">
    <citation type="submission" date="2023-06" db="EMBL/GenBank/DDBJ databases">
        <authorList>
            <person name="Oyuntsetseg B."/>
            <person name="Kim S.B."/>
        </authorList>
    </citation>
    <scope>NUCLEOTIDE SEQUENCE [LARGE SCALE GENOMIC DNA]</scope>
    <source>
        <strain evidence="2 3">2-15</strain>
    </source>
</reference>
<evidence type="ECO:0000313" key="3">
    <source>
        <dbReference type="Proteomes" id="UP001236014"/>
    </source>
</evidence>
<dbReference type="Gene3D" id="3.90.1200.10">
    <property type="match status" value="1"/>
</dbReference>
<dbReference type="EC" id="2.7.1.-" evidence="2"/>
<protein>
    <submittedName>
        <fullName evidence="2">Aminoglycoside phosphotransferase family protein</fullName>
        <ecNumber evidence="2">2.7.1.-</ecNumber>
    </submittedName>
</protein>
<dbReference type="SUPFAM" id="SSF56112">
    <property type="entry name" value="Protein kinase-like (PK-like)"/>
    <property type="match status" value="1"/>
</dbReference>
<dbReference type="KEGG" id="acab:QRX50_07620"/>
<proteinExistence type="predicted"/>
<dbReference type="Pfam" id="PF01636">
    <property type="entry name" value="APH"/>
    <property type="match status" value="1"/>
</dbReference>
<dbReference type="GO" id="GO:0016740">
    <property type="term" value="F:transferase activity"/>
    <property type="evidence" value="ECO:0007669"/>
    <property type="project" value="UniProtKB-KW"/>
</dbReference>
<sequence length="310" mass="33935">MTSPTGSRSSTPPDVVVGRFTPEKLRGALAGTCAQLGLDPAGARLLRFTNNAVYALATAPIVVRIVGSTRLRHRVDTVVRVAEHFARHDIPAIRLLEGVDQPLSAGSHLVTVWHEVPSVGPAPTSADLAGLLRRVHALRPPEGLAEWAPFDAVRARVSDAEELSDGDRAFLLQRCAEVEAQLAKLDFPLARGFVHGDAYPGNVIPGPDGPVLCDFDSSCVGPPEWDLTPLAVGRERFGDAPDSYQDFCRAYGFDVTAWRGFSVLRAVRELKLTTSVLPILRSNPQVRPELHRRLDDLRHGRTDAHWTRYR</sequence>
<accession>A0A9Y2IK25</accession>